<dbReference type="EMBL" id="CP034206">
    <property type="protein sequence ID" value="QBZ58886.1"/>
    <property type="molecule type" value="Genomic_DNA"/>
</dbReference>
<dbReference type="Proteomes" id="UP000294847">
    <property type="component" value="Chromosome 3"/>
</dbReference>
<organism evidence="2 3">
    <name type="scientific">Pyricularia oryzae</name>
    <name type="common">Rice blast fungus</name>
    <name type="synonym">Magnaporthe oryzae</name>
    <dbReference type="NCBI Taxonomy" id="318829"/>
    <lineage>
        <taxon>Eukaryota</taxon>
        <taxon>Fungi</taxon>
        <taxon>Dikarya</taxon>
        <taxon>Ascomycota</taxon>
        <taxon>Pezizomycotina</taxon>
        <taxon>Sordariomycetes</taxon>
        <taxon>Sordariomycetidae</taxon>
        <taxon>Magnaporthales</taxon>
        <taxon>Pyriculariaceae</taxon>
        <taxon>Pyricularia</taxon>
    </lineage>
</organism>
<proteinExistence type="predicted"/>
<feature type="region of interest" description="Disordered" evidence="1">
    <location>
        <begin position="1"/>
        <end position="31"/>
    </location>
</feature>
<evidence type="ECO:0000256" key="1">
    <source>
        <dbReference type="SAM" id="MobiDB-lite"/>
    </source>
</evidence>
<dbReference type="VEuPathDB" id="FungiDB:M_BR32_EuGene_00078861"/>
<feature type="compositionally biased region" description="Basic and acidic residues" evidence="1">
    <location>
        <begin position="155"/>
        <end position="165"/>
    </location>
</feature>
<dbReference type="AlphaFoldDB" id="A0A4P7NC79"/>
<gene>
    <name evidence="2" type="ORF">PoMZ_03844</name>
</gene>
<feature type="compositionally biased region" description="Basic and acidic residues" evidence="1">
    <location>
        <begin position="60"/>
        <end position="78"/>
    </location>
</feature>
<sequence>MGRLLPLDPRPSRANPEARSTRKEIEKSSTGFSWATAATLGVIAVTMLINVEKAVEKCEQRHQRKGDWDRCNDCRDKGAGAVVRSQDRGRDRARARARTETPTRTRGSSPRRERSYSRRRSKSVIFEESSEFGPRQKLRREGREGSPTRGRGRSRIQDGDKDKSSQSRSSRRSGS</sequence>
<reference evidence="2 3" key="1">
    <citation type="journal article" date="2019" name="Mol. Biol. Evol.">
        <title>Blast fungal genomes show frequent chromosomal changes, gene gains and losses, and effector gene turnover.</title>
        <authorList>
            <person name="Gomez Luciano L.B."/>
            <person name="Jason Tsai I."/>
            <person name="Chuma I."/>
            <person name="Tosa Y."/>
            <person name="Chen Y.H."/>
            <person name="Li J.Y."/>
            <person name="Li M.Y."/>
            <person name="Jade Lu M.Y."/>
            <person name="Nakayashiki H."/>
            <person name="Li W.H."/>
        </authorList>
    </citation>
    <scope>NUCLEOTIDE SEQUENCE [LARGE SCALE GENOMIC DNA]</scope>
    <source>
        <strain evidence="2">MZ5-1-6</strain>
    </source>
</reference>
<name>A0A4P7NC79_PYROR</name>
<evidence type="ECO:0000313" key="2">
    <source>
        <dbReference type="EMBL" id="QBZ58886.1"/>
    </source>
</evidence>
<protein>
    <submittedName>
        <fullName evidence="2">Uncharacterized protein</fullName>
    </submittedName>
</protein>
<feature type="compositionally biased region" description="Basic and acidic residues" evidence="1">
    <location>
        <begin position="85"/>
        <end position="103"/>
    </location>
</feature>
<evidence type="ECO:0000313" key="3">
    <source>
        <dbReference type="Proteomes" id="UP000294847"/>
    </source>
</evidence>
<feature type="region of interest" description="Disordered" evidence="1">
    <location>
        <begin position="60"/>
        <end position="175"/>
    </location>
</feature>
<accession>A0A4P7NC79</accession>